<dbReference type="EMBL" id="BQXS01004186">
    <property type="protein sequence ID" value="GKT36547.1"/>
    <property type="molecule type" value="Genomic_DNA"/>
</dbReference>
<evidence type="ECO:0000256" key="14">
    <source>
        <dbReference type="SAM" id="Phobius"/>
    </source>
</evidence>
<evidence type="ECO:0000256" key="9">
    <source>
        <dbReference type="ARBA" id="ARBA00023136"/>
    </source>
</evidence>
<feature type="transmembrane region" description="Helical" evidence="14">
    <location>
        <begin position="12"/>
        <end position="33"/>
    </location>
</feature>
<evidence type="ECO:0000256" key="6">
    <source>
        <dbReference type="ARBA" id="ARBA00022683"/>
    </source>
</evidence>
<evidence type="ECO:0000256" key="12">
    <source>
        <dbReference type="ARBA" id="ARBA00039702"/>
    </source>
</evidence>
<keyword evidence="9 14" id="KW-0472">Membrane</keyword>
<evidence type="ECO:0000256" key="2">
    <source>
        <dbReference type="ARBA" id="ARBA00011738"/>
    </source>
</evidence>
<evidence type="ECO:0000256" key="4">
    <source>
        <dbReference type="ARBA" id="ARBA00022475"/>
    </source>
</evidence>
<comment type="similarity">
    <text evidence="11">Belongs to the UlaA family.</text>
</comment>
<evidence type="ECO:0000313" key="16">
    <source>
        <dbReference type="Proteomes" id="UP001057375"/>
    </source>
</evidence>
<gene>
    <name evidence="15" type="ORF">ADUPG1_003185</name>
</gene>
<keyword evidence="7 14" id="KW-0812">Transmembrane</keyword>
<feature type="non-terminal residue" evidence="15">
    <location>
        <position position="97"/>
    </location>
</feature>
<dbReference type="Proteomes" id="UP001057375">
    <property type="component" value="Unassembled WGS sequence"/>
</dbReference>
<comment type="subcellular location">
    <subcellularLocation>
        <location evidence="1">Cell membrane</location>
        <topology evidence="1">Multi-pass membrane protein</topology>
    </subcellularLocation>
</comment>
<dbReference type="InterPro" id="IPR004703">
    <property type="entry name" value="PTS_sugar-sp_permease"/>
</dbReference>
<evidence type="ECO:0000256" key="11">
    <source>
        <dbReference type="ARBA" id="ARBA00038218"/>
    </source>
</evidence>
<comment type="function">
    <text evidence="10">The phosphoenolpyruvate-dependent sugar phosphotransferase system (sugar PTS), a major carbohydrate active transport system, catalyzes the phosphorylation of incoming sugar substrates concomitantly with their translocation across the cell membrane. The enzyme II UlaABC PTS system is involved in ascorbate transport.</text>
</comment>
<dbReference type="PANTHER" id="PTHR33843:SF4">
    <property type="entry name" value="ASCORBATE-SPECIFIC PTS SYSTEM EIIC COMPONENT"/>
    <property type="match status" value="1"/>
</dbReference>
<keyword evidence="8 14" id="KW-1133">Transmembrane helix</keyword>
<evidence type="ECO:0000256" key="10">
    <source>
        <dbReference type="ARBA" id="ARBA00037387"/>
    </source>
</evidence>
<evidence type="ECO:0000256" key="7">
    <source>
        <dbReference type="ARBA" id="ARBA00022692"/>
    </source>
</evidence>
<evidence type="ECO:0000256" key="1">
    <source>
        <dbReference type="ARBA" id="ARBA00004651"/>
    </source>
</evidence>
<keyword evidence="5" id="KW-0762">Sugar transport</keyword>
<keyword evidence="3" id="KW-0813">Transport</keyword>
<evidence type="ECO:0000256" key="8">
    <source>
        <dbReference type="ARBA" id="ARBA00022989"/>
    </source>
</evidence>
<dbReference type="InterPro" id="IPR051562">
    <property type="entry name" value="Ascorbate-PTS_EIIC"/>
</dbReference>
<comment type="caution">
    <text evidence="15">The sequence shown here is derived from an EMBL/GenBank/DDBJ whole genome shotgun (WGS) entry which is preliminary data.</text>
</comment>
<proteinExistence type="inferred from homology"/>
<protein>
    <recommendedName>
        <fullName evidence="12">Ascorbate-specific PTS system EIIC component</fullName>
    </recommendedName>
    <alternativeName>
        <fullName evidence="13">Ascorbate-specific permease IIC component UlaA</fullName>
    </alternativeName>
</protein>
<feature type="transmembrane region" description="Helical" evidence="14">
    <location>
        <begin position="71"/>
        <end position="91"/>
    </location>
</feature>
<keyword evidence="6" id="KW-0598">Phosphotransferase system</keyword>
<evidence type="ECO:0000313" key="15">
    <source>
        <dbReference type="EMBL" id="GKT36547.1"/>
    </source>
</evidence>
<comment type="subunit">
    <text evidence="2">Homodimer.</text>
</comment>
<accession>A0ABQ5KVR5</accession>
<organism evidence="15 16">
    <name type="scientific">Aduncisulcus paluster</name>
    <dbReference type="NCBI Taxonomy" id="2918883"/>
    <lineage>
        <taxon>Eukaryota</taxon>
        <taxon>Metamonada</taxon>
        <taxon>Carpediemonas-like organisms</taxon>
        <taxon>Aduncisulcus</taxon>
    </lineage>
</organism>
<evidence type="ECO:0000256" key="13">
    <source>
        <dbReference type="ARBA" id="ARBA00042859"/>
    </source>
</evidence>
<evidence type="ECO:0000256" key="3">
    <source>
        <dbReference type="ARBA" id="ARBA00022448"/>
    </source>
</evidence>
<sequence length="97" mass="10214">MLAIGTLVALKSPVLIIAGFICLFFDNGTLAVFANKAGGRRAAAIIPFIAGMIQVFGSALVLTILKDNPNVIGWMGMFDWATFFMGATFAAKALGIM</sequence>
<keyword evidence="4" id="KW-1003">Cell membrane</keyword>
<keyword evidence="16" id="KW-1185">Reference proteome</keyword>
<dbReference type="Pfam" id="PF03611">
    <property type="entry name" value="EIIC-GAT"/>
    <property type="match status" value="1"/>
</dbReference>
<dbReference type="PANTHER" id="PTHR33843">
    <property type="entry name" value="ASCORBATE-SPECIFIC PTS SYSTEM EIIC COMPONENT"/>
    <property type="match status" value="1"/>
</dbReference>
<evidence type="ECO:0000256" key="5">
    <source>
        <dbReference type="ARBA" id="ARBA00022597"/>
    </source>
</evidence>
<name>A0ABQ5KVR5_9EUKA</name>
<reference evidence="15" key="1">
    <citation type="submission" date="2022-03" db="EMBL/GenBank/DDBJ databases">
        <title>Draft genome sequence of Aduncisulcus paluster, a free-living microaerophilic Fornicata.</title>
        <authorList>
            <person name="Yuyama I."/>
            <person name="Kume K."/>
            <person name="Tamura T."/>
            <person name="Inagaki Y."/>
            <person name="Hashimoto T."/>
        </authorList>
    </citation>
    <scope>NUCLEOTIDE SEQUENCE</scope>
    <source>
        <strain evidence="15">NY0171</strain>
    </source>
</reference>
<feature type="transmembrane region" description="Helical" evidence="14">
    <location>
        <begin position="45"/>
        <end position="65"/>
    </location>
</feature>